<dbReference type="GO" id="GO:0010333">
    <property type="term" value="F:terpene synthase activity"/>
    <property type="evidence" value="ECO:0007669"/>
    <property type="project" value="InterPro"/>
</dbReference>
<dbReference type="Gene3D" id="1.50.10.130">
    <property type="entry name" value="Terpene synthase, N-terminal domain"/>
    <property type="match status" value="1"/>
</dbReference>
<dbReference type="InterPro" id="IPR005630">
    <property type="entry name" value="Terpene_synthase_metal-bd"/>
</dbReference>
<dbReference type="InterPro" id="IPR036965">
    <property type="entry name" value="Terpene_synth_N_sf"/>
</dbReference>
<dbReference type="Proteomes" id="UP001367508">
    <property type="component" value="Unassembled WGS sequence"/>
</dbReference>
<dbReference type="InterPro" id="IPR050148">
    <property type="entry name" value="Terpene_synthase-like"/>
</dbReference>
<organism evidence="7 8">
    <name type="scientific">Canavalia gladiata</name>
    <name type="common">Sword bean</name>
    <name type="synonym">Dolichos gladiatus</name>
    <dbReference type="NCBI Taxonomy" id="3824"/>
    <lineage>
        <taxon>Eukaryota</taxon>
        <taxon>Viridiplantae</taxon>
        <taxon>Streptophyta</taxon>
        <taxon>Embryophyta</taxon>
        <taxon>Tracheophyta</taxon>
        <taxon>Spermatophyta</taxon>
        <taxon>Magnoliopsida</taxon>
        <taxon>eudicotyledons</taxon>
        <taxon>Gunneridae</taxon>
        <taxon>Pentapetalae</taxon>
        <taxon>rosids</taxon>
        <taxon>fabids</taxon>
        <taxon>Fabales</taxon>
        <taxon>Fabaceae</taxon>
        <taxon>Papilionoideae</taxon>
        <taxon>50 kb inversion clade</taxon>
        <taxon>NPAAA clade</taxon>
        <taxon>indigoferoid/millettioid clade</taxon>
        <taxon>Phaseoleae</taxon>
        <taxon>Canavalia</taxon>
    </lineage>
</organism>
<dbReference type="Pfam" id="PF01397">
    <property type="entry name" value="Terpene_synth"/>
    <property type="match status" value="1"/>
</dbReference>
<dbReference type="PANTHER" id="PTHR31225">
    <property type="entry name" value="OS04G0344100 PROTEIN-RELATED"/>
    <property type="match status" value="1"/>
</dbReference>
<dbReference type="Gene3D" id="1.10.600.10">
    <property type="entry name" value="Farnesyl Diphosphate Synthase"/>
    <property type="match status" value="2"/>
</dbReference>
<dbReference type="FunFam" id="1.50.10.130:FF:000001">
    <property type="entry name" value="Isoprene synthase, chloroplastic"/>
    <property type="match status" value="1"/>
</dbReference>
<dbReference type="SUPFAM" id="SSF48576">
    <property type="entry name" value="Terpenoid synthases"/>
    <property type="match status" value="1"/>
</dbReference>
<feature type="domain" description="Terpene synthase metal-binding" evidence="6">
    <location>
        <begin position="278"/>
        <end position="436"/>
    </location>
</feature>
<keyword evidence="4" id="KW-0456">Lyase</keyword>
<dbReference type="EMBL" id="JAYMYQ010000006">
    <property type="protein sequence ID" value="KAK7324161.1"/>
    <property type="molecule type" value="Genomic_DNA"/>
</dbReference>
<dbReference type="GO" id="GO:0000287">
    <property type="term" value="F:magnesium ion binding"/>
    <property type="evidence" value="ECO:0007669"/>
    <property type="project" value="InterPro"/>
</dbReference>
<reference evidence="7 8" key="1">
    <citation type="submission" date="2024-01" db="EMBL/GenBank/DDBJ databases">
        <title>The genomes of 5 underutilized Papilionoideae crops provide insights into root nodulation and disease resistanc.</title>
        <authorList>
            <person name="Jiang F."/>
        </authorList>
    </citation>
    <scope>NUCLEOTIDE SEQUENCE [LARGE SCALE GENOMIC DNA]</scope>
    <source>
        <strain evidence="7">LVBAO_FW01</strain>
        <tissue evidence="7">Leaves</tissue>
    </source>
</reference>
<dbReference type="SFLD" id="SFLDG01014">
    <property type="entry name" value="Terpene_Cyclase_Like_1_N-term"/>
    <property type="match status" value="1"/>
</dbReference>
<feature type="domain" description="Terpene synthase N-terminal" evidence="5">
    <location>
        <begin position="53"/>
        <end position="225"/>
    </location>
</feature>
<dbReference type="GO" id="GO:0016102">
    <property type="term" value="P:diterpenoid biosynthetic process"/>
    <property type="evidence" value="ECO:0007669"/>
    <property type="project" value="InterPro"/>
</dbReference>
<dbReference type="InterPro" id="IPR008930">
    <property type="entry name" value="Terpenoid_cyclase/PrenylTrfase"/>
</dbReference>
<dbReference type="InterPro" id="IPR044814">
    <property type="entry name" value="Terpene_cyclase_plant_C1"/>
</dbReference>
<dbReference type="InterPro" id="IPR008949">
    <property type="entry name" value="Isoprenoid_synthase_dom_sf"/>
</dbReference>
<proteinExistence type="predicted"/>
<comment type="caution">
    <text evidence="7">The sequence shown here is derived from an EMBL/GenBank/DDBJ whole genome shotgun (WGS) entry which is preliminary data.</text>
</comment>
<evidence type="ECO:0000256" key="3">
    <source>
        <dbReference type="ARBA" id="ARBA00022842"/>
    </source>
</evidence>
<keyword evidence="2" id="KW-0479">Metal-binding</keyword>
<keyword evidence="8" id="KW-1185">Reference proteome</keyword>
<dbReference type="InterPro" id="IPR001906">
    <property type="entry name" value="Terpene_synth_N"/>
</dbReference>
<evidence type="ECO:0000256" key="4">
    <source>
        <dbReference type="ARBA" id="ARBA00023239"/>
    </source>
</evidence>
<keyword evidence="3" id="KW-0460">Magnesium</keyword>
<dbReference type="AlphaFoldDB" id="A0AAN9KW89"/>
<evidence type="ECO:0000313" key="7">
    <source>
        <dbReference type="EMBL" id="KAK7324161.1"/>
    </source>
</evidence>
<dbReference type="GO" id="GO:0051707">
    <property type="term" value="P:response to other organism"/>
    <property type="evidence" value="ECO:0007669"/>
    <property type="project" value="UniProtKB-ARBA"/>
</dbReference>
<sequence length="443" mass="52402">MIDKSEPPKRPYHRLPMTRSSLPLSFVDLISTKRSNNNTPTIVRRSDNFKPSIWTYDFIQSLSSEYKEEKYLDQSKVLREEVRIMFGRLENHLDQLEFIDELQRLGVAYHFTNEIKNILDNIYKMDAFKRNKNLRATALEFRLLRQHGYDISTDVFGCFQDEMGNFKKSLSTDVEGMLSLYEASFHLLEGETILDEARDFTSQFLKEYLNQNKGDHISLLISHALELPLHWRVPRWEAQWFINACDKKQNISPALIQLAKLDFNILQAIYQDELKYTSRWDLNIMDSLPDYMKTCFQTLYNLVDEMALEYKKNNDYNITPHLKKSWADLCKSYFIEAKWFYSGYTPSFGEYMENAWISISVHVILVHAYFLIPHTFKEEDMIHFEEYSDIIQLSSKILRLANDLGTYKRENETGDVAKSIQCYMNETGISEEKAYRGYEYTVF</sequence>
<name>A0AAN9KW89_CANGL</name>
<dbReference type="SUPFAM" id="SSF48239">
    <property type="entry name" value="Terpenoid cyclases/Protein prenyltransferases"/>
    <property type="match status" value="1"/>
</dbReference>
<accession>A0AAN9KW89</accession>
<dbReference type="Pfam" id="PF03936">
    <property type="entry name" value="Terpene_synth_C"/>
    <property type="match status" value="1"/>
</dbReference>
<evidence type="ECO:0000259" key="5">
    <source>
        <dbReference type="Pfam" id="PF01397"/>
    </source>
</evidence>
<gene>
    <name evidence="7" type="ORF">VNO77_27684</name>
</gene>
<protein>
    <submittedName>
        <fullName evidence="7">Uncharacterized protein</fullName>
    </submittedName>
</protein>
<comment type="cofactor">
    <cofactor evidence="1">
        <name>Mg(2+)</name>
        <dbReference type="ChEBI" id="CHEBI:18420"/>
    </cofactor>
</comment>
<dbReference type="CDD" id="cd00684">
    <property type="entry name" value="Terpene_cyclase_plant_C1"/>
    <property type="match status" value="1"/>
</dbReference>
<evidence type="ECO:0000259" key="6">
    <source>
        <dbReference type="Pfam" id="PF03936"/>
    </source>
</evidence>
<evidence type="ECO:0000313" key="8">
    <source>
        <dbReference type="Proteomes" id="UP001367508"/>
    </source>
</evidence>
<evidence type="ECO:0000256" key="1">
    <source>
        <dbReference type="ARBA" id="ARBA00001946"/>
    </source>
</evidence>
<evidence type="ECO:0000256" key="2">
    <source>
        <dbReference type="ARBA" id="ARBA00022723"/>
    </source>
</evidence>
<dbReference type="PANTHER" id="PTHR31225:SF244">
    <property type="entry name" value="1,8-CINEOLE SYNTHASE 1, CHLOROPLASTIC-RELATED"/>
    <property type="match status" value="1"/>
</dbReference>